<evidence type="ECO:0000256" key="6">
    <source>
        <dbReference type="ARBA" id="ARBA00023136"/>
    </source>
</evidence>
<organism evidence="9 10">
    <name type="scientific">Vitrella brassicaformis (strain CCMP3155)</name>
    <dbReference type="NCBI Taxonomy" id="1169540"/>
    <lineage>
        <taxon>Eukaryota</taxon>
        <taxon>Sar</taxon>
        <taxon>Alveolata</taxon>
        <taxon>Colpodellida</taxon>
        <taxon>Vitrellaceae</taxon>
        <taxon>Vitrella</taxon>
    </lineage>
</organism>
<dbReference type="GO" id="GO:0044341">
    <property type="term" value="P:sodium-dependent phosphate transport"/>
    <property type="evidence" value="ECO:0007669"/>
    <property type="project" value="InterPro"/>
</dbReference>
<dbReference type="VEuPathDB" id="CryptoDB:Vbra_7647"/>
<dbReference type="PANTHER" id="PTHR10010:SF46">
    <property type="entry name" value="SODIUM-DEPENDENT PHOSPHATE TRANSPORT PROTEIN 2B"/>
    <property type="match status" value="1"/>
</dbReference>
<feature type="transmembrane region" description="Helical" evidence="8">
    <location>
        <begin position="439"/>
        <end position="462"/>
    </location>
</feature>
<evidence type="ECO:0000256" key="5">
    <source>
        <dbReference type="ARBA" id="ARBA00022989"/>
    </source>
</evidence>
<dbReference type="NCBIfam" id="NF037997">
    <property type="entry name" value="Na_Pi_symport"/>
    <property type="match status" value="1"/>
</dbReference>
<dbReference type="PANTHER" id="PTHR10010">
    <property type="entry name" value="SOLUTE CARRIER FAMILY 34 SODIUM PHOSPHATE , MEMBER 2-RELATED"/>
    <property type="match status" value="1"/>
</dbReference>
<name>A0A0G4EJJ2_VITBC</name>
<gene>
    <name evidence="9" type="ORF">Vbra_7647</name>
</gene>
<evidence type="ECO:0000256" key="4">
    <source>
        <dbReference type="ARBA" id="ARBA00022692"/>
    </source>
</evidence>
<feature type="transmembrane region" description="Helical" evidence="8">
    <location>
        <begin position="47"/>
        <end position="68"/>
    </location>
</feature>
<keyword evidence="5 8" id="KW-1133">Transmembrane helix</keyword>
<evidence type="ECO:0000256" key="8">
    <source>
        <dbReference type="SAM" id="Phobius"/>
    </source>
</evidence>
<protein>
    <recommendedName>
        <fullName evidence="11">Sodium-dependent phosphate transporter</fullName>
    </recommendedName>
</protein>
<comment type="similarity">
    <text evidence="2">Belongs to the SLC34A transporter family.</text>
</comment>
<keyword evidence="10" id="KW-1185">Reference proteome</keyword>
<feature type="transmembrane region" description="Helical" evidence="8">
    <location>
        <begin position="372"/>
        <end position="392"/>
    </location>
</feature>
<dbReference type="Pfam" id="PF02690">
    <property type="entry name" value="Na_Pi_cotrans"/>
    <property type="match status" value="2"/>
</dbReference>
<sequence length="597" mass="64355">MSADQPVDQQLHPKADTEYVKGASKLGAALETAEKEAPPAAKGAIGWVRNTTLVIILIGALYMFLVALKLMGDSFKTVGACGMGTFFSAISNPIAGLTAGVIATVALQSSSTTTSIVVSLVGSGLLPIRPAIPVIMGANIGTSVTNTIVSLGQMNHLGEFKRAFAGATVHDCFNLCSVLILLPIEWIFNMLEHLTDAIMHDDIGTTGEKWESPFDTIVKVITKHIIVPDKDVITGVASGELDCSVTDPNSTKYVDHLLKEGLAWLPIHKGDAVVAGTAFQRAEFSYGVFMVFVSLAMLMIALTIMVKVMRYLLIGSVKKTFERVVHQNYIGHEYVAMLIGAGLTMLVQSSSITTSVLTPLVGLGTIDLEHMFPLTLGANVGTTITGLLAALVSDKPEGMQIALCHLFFNIFGILIWYPIPQMRAIPLRMARGLGEITAVFRWFPIAYILIVFAALPMGLLALSNMFTAEDNQPGLMIGGIIIVVLIAAAIVGFAVWFYRFGGRKWLKMEASEIRHKQNKFVKSLTAELQKTEHNEFEDDWKAKGVDALSPFATLPSDDAKSPLKVEVHKATDNGVEETTETASGRTHSESPNAGHDV</sequence>
<dbReference type="PhylomeDB" id="A0A0G4EJJ2"/>
<evidence type="ECO:0000256" key="2">
    <source>
        <dbReference type="ARBA" id="ARBA00005808"/>
    </source>
</evidence>
<dbReference type="Proteomes" id="UP000041254">
    <property type="component" value="Unassembled WGS sequence"/>
</dbReference>
<feature type="transmembrane region" description="Helical" evidence="8">
    <location>
        <begin position="398"/>
        <end position="419"/>
    </location>
</feature>
<dbReference type="EMBL" id="CDMY01000243">
    <property type="protein sequence ID" value="CEL96667.1"/>
    <property type="molecule type" value="Genomic_DNA"/>
</dbReference>
<keyword evidence="4 8" id="KW-0812">Transmembrane</keyword>
<dbReference type="STRING" id="1169540.A0A0G4EJJ2"/>
<feature type="transmembrane region" description="Helical" evidence="8">
    <location>
        <begin position="334"/>
        <end position="360"/>
    </location>
</feature>
<dbReference type="AlphaFoldDB" id="A0A0G4EJJ2"/>
<proteinExistence type="inferred from homology"/>
<accession>A0A0G4EJJ2</accession>
<keyword evidence="3" id="KW-1003">Cell membrane</keyword>
<evidence type="ECO:0000256" key="1">
    <source>
        <dbReference type="ARBA" id="ARBA00004651"/>
    </source>
</evidence>
<dbReference type="GO" id="GO:0005886">
    <property type="term" value="C:plasma membrane"/>
    <property type="evidence" value="ECO:0007669"/>
    <property type="project" value="UniProtKB-SubCell"/>
</dbReference>
<feature type="transmembrane region" description="Helical" evidence="8">
    <location>
        <begin position="288"/>
        <end position="314"/>
    </location>
</feature>
<keyword evidence="6 8" id="KW-0472">Membrane</keyword>
<feature type="transmembrane region" description="Helical" evidence="8">
    <location>
        <begin position="474"/>
        <end position="498"/>
    </location>
</feature>
<dbReference type="OMA" id="HDAIPVM"/>
<dbReference type="InterPro" id="IPR003841">
    <property type="entry name" value="Na/Pi_transpt"/>
</dbReference>
<evidence type="ECO:0000256" key="3">
    <source>
        <dbReference type="ARBA" id="ARBA00022475"/>
    </source>
</evidence>
<evidence type="ECO:0000313" key="10">
    <source>
        <dbReference type="Proteomes" id="UP000041254"/>
    </source>
</evidence>
<dbReference type="InParanoid" id="A0A0G4EJJ2"/>
<feature type="compositionally biased region" description="Polar residues" evidence="7">
    <location>
        <begin position="580"/>
        <end position="591"/>
    </location>
</feature>
<dbReference type="GO" id="GO:0005436">
    <property type="term" value="F:sodium:phosphate symporter activity"/>
    <property type="evidence" value="ECO:0007669"/>
    <property type="project" value="InterPro"/>
</dbReference>
<evidence type="ECO:0008006" key="11">
    <source>
        <dbReference type="Google" id="ProtNLM"/>
    </source>
</evidence>
<feature type="region of interest" description="Disordered" evidence="7">
    <location>
        <begin position="556"/>
        <end position="597"/>
    </location>
</feature>
<evidence type="ECO:0000256" key="7">
    <source>
        <dbReference type="SAM" id="MobiDB-lite"/>
    </source>
</evidence>
<evidence type="ECO:0000313" key="9">
    <source>
        <dbReference type="EMBL" id="CEL96667.1"/>
    </source>
</evidence>
<feature type="compositionally biased region" description="Basic and acidic residues" evidence="7">
    <location>
        <begin position="557"/>
        <end position="571"/>
    </location>
</feature>
<reference evidence="9 10" key="1">
    <citation type="submission" date="2014-11" db="EMBL/GenBank/DDBJ databases">
        <authorList>
            <person name="Zhu J."/>
            <person name="Qi W."/>
            <person name="Song R."/>
        </authorList>
    </citation>
    <scope>NUCLEOTIDE SEQUENCE [LARGE SCALE GENOMIC DNA]</scope>
</reference>
<comment type="subcellular location">
    <subcellularLocation>
        <location evidence="1">Cell membrane</location>
        <topology evidence="1">Multi-pass membrane protein</topology>
    </subcellularLocation>
</comment>
<dbReference type="OrthoDB" id="443376at2759"/>